<dbReference type="PANTHER" id="PTHR30126">
    <property type="entry name" value="HTH-TYPE TRANSCRIPTIONAL REGULATOR"/>
    <property type="match status" value="1"/>
</dbReference>
<accession>A0A1W6YZL2</accession>
<dbReference type="InterPro" id="IPR036390">
    <property type="entry name" value="WH_DNA-bd_sf"/>
</dbReference>
<dbReference type="Proteomes" id="UP000194139">
    <property type="component" value="Chromosome"/>
</dbReference>
<keyword evidence="8" id="KW-1185">Reference proteome</keyword>
<dbReference type="Pfam" id="PF00126">
    <property type="entry name" value="HTH_1"/>
    <property type="match status" value="1"/>
</dbReference>
<dbReference type="RefSeq" id="WP_086072296.1">
    <property type="nucleotide sequence ID" value="NZ_CP021109.1"/>
</dbReference>
<evidence type="ECO:0000256" key="3">
    <source>
        <dbReference type="ARBA" id="ARBA00023125"/>
    </source>
</evidence>
<feature type="compositionally biased region" description="Basic and acidic residues" evidence="5">
    <location>
        <begin position="316"/>
        <end position="340"/>
    </location>
</feature>
<dbReference type="PANTHER" id="PTHR30126:SF4">
    <property type="entry name" value="LYSR FAMILY TRANSCRIPTIONAL REGULATOR"/>
    <property type="match status" value="1"/>
</dbReference>
<dbReference type="PROSITE" id="PS50931">
    <property type="entry name" value="HTH_LYSR"/>
    <property type="match status" value="1"/>
</dbReference>
<evidence type="ECO:0000256" key="5">
    <source>
        <dbReference type="SAM" id="MobiDB-lite"/>
    </source>
</evidence>
<feature type="region of interest" description="Disordered" evidence="5">
    <location>
        <begin position="313"/>
        <end position="340"/>
    </location>
</feature>
<organism evidence="7 8">
    <name type="scientific">Bordetella genomosp. 9</name>
    <dbReference type="NCBI Taxonomy" id="1416803"/>
    <lineage>
        <taxon>Bacteria</taxon>
        <taxon>Pseudomonadati</taxon>
        <taxon>Pseudomonadota</taxon>
        <taxon>Betaproteobacteria</taxon>
        <taxon>Burkholderiales</taxon>
        <taxon>Alcaligenaceae</taxon>
        <taxon>Bordetella</taxon>
    </lineage>
</organism>
<evidence type="ECO:0000259" key="6">
    <source>
        <dbReference type="PROSITE" id="PS50931"/>
    </source>
</evidence>
<evidence type="ECO:0000313" key="8">
    <source>
        <dbReference type="Proteomes" id="UP000194139"/>
    </source>
</evidence>
<dbReference type="SUPFAM" id="SSF46785">
    <property type="entry name" value="Winged helix' DNA-binding domain"/>
    <property type="match status" value="1"/>
</dbReference>
<evidence type="ECO:0000256" key="1">
    <source>
        <dbReference type="ARBA" id="ARBA00009437"/>
    </source>
</evidence>
<reference evidence="7 8" key="1">
    <citation type="submission" date="2017-05" db="EMBL/GenBank/DDBJ databases">
        <title>Complete and WGS of Bordetella genogroups.</title>
        <authorList>
            <person name="Spilker T."/>
            <person name="LiPuma J."/>
        </authorList>
    </citation>
    <scope>NUCLEOTIDE SEQUENCE [LARGE SCALE GENOMIC DNA]</scope>
    <source>
        <strain evidence="7 8">AU17164</strain>
    </source>
</reference>
<dbReference type="Gene3D" id="3.40.190.290">
    <property type="match status" value="1"/>
</dbReference>
<dbReference type="Gene3D" id="1.10.10.10">
    <property type="entry name" value="Winged helix-like DNA-binding domain superfamily/Winged helix DNA-binding domain"/>
    <property type="match status" value="1"/>
</dbReference>
<evidence type="ECO:0000256" key="2">
    <source>
        <dbReference type="ARBA" id="ARBA00023015"/>
    </source>
</evidence>
<comment type="similarity">
    <text evidence="1">Belongs to the LysR transcriptional regulatory family.</text>
</comment>
<feature type="domain" description="HTH lysR-type" evidence="6">
    <location>
        <begin position="14"/>
        <end position="71"/>
    </location>
</feature>
<dbReference type="EMBL" id="CP021109">
    <property type="protein sequence ID" value="ARP86545.1"/>
    <property type="molecule type" value="Genomic_DNA"/>
</dbReference>
<dbReference type="InterPro" id="IPR005119">
    <property type="entry name" value="LysR_subst-bd"/>
</dbReference>
<dbReference type="GO" id="GO:0003700">
    <property type="term" value="F:DNA-binding transcription factor activity"/>
    <property type="evidence" value="ECO:0007669"/>
    <property type="project" value="InterPro"/>
</dbReference>
<protein>
    <submittedName>
        <fullName evidence="7">LysR family transcriptional regulator</fullName>
    </submittedName>
</protein>
<dbReference type="AlphaFoldDB" id="A0A1W6YZL2"/>
<name>A0A1W6YZL2_9BORD</name>
<dbReference type="InterPro" id="IPR000847">
    <property type="entry name" value="LysR_HTH_N"/>
</dbReference>
<evidence type="ECO:0000256" key="4">
    <source>
        <dbReference type="ARBA" id="ARBA00023163"/>
    </source>
</evidence>
<gene>
    <name evidence="7" type="ORF">CAL13_10255</name>
</gene>
<dbReference type="SUPFAM" id="SSF53850">
    <property type="entry name" value="Periplasmic binding protein-like II"/>
    <property type="match status" value="1"/>
</dbReference>
<proteinExistence type="inferred from homology"/>
<dbReference type="InterPro" id="IPR036388">
    <property type="entry name" value="WH-like_DNA-bd_sf"/>
</dbReference>
<keyword evidence="2" id="KW-0805">Transcription regulation</keyword>
<dbReference type="Pfam" id="PF03466">
    <property type="entry name" value="LysR_substrate"/>
    <property type="match status" value="1"/>
</dbReference>
<keyword evidence="4" id="KW-0804">Transcription</keyword>
<keyword evidence="3" id="KW-0238">DNA-binding</keyword>
<sequence length="340" mass="37257">MPKSHPASATDALLTPELLLLVDAIARHGSFAKAARELGKVPSAVTYTIRNLEDRLDVLLFDRSGHRAVLTPAGEALLEDGRILLKSLEDLTRRVRRIATGWEPELRIAVNGVLPWPPLHDLIEEFQQLGSGTKLRFSHEVLSGAWDALTSGRADLLIGGDAAHAPGGRFAARPLGEVRLAFCVAPHHPLASIDRPLTPEDIGAYCAVVVADTSRALAPLTRGLLDMQERVVMPTMQAKIDAQIRGVGCGYVPRILARPYLDQGLLVEKATRDGEICERQVCAWRAPARGEALKWWIRKLESERLRACLTDSPWAEEARADSLPADRSRGRGADRRRQGA</sequence>
<dbReference type="GO" id="GO:0000976">
    <property type="term" value="F:transcription cis-regulatory region binding"/>
    <property type="evidence" value="ECO:0007669"/>
    <property type="project" value="TreeGrafter"/>
</dbReference>
<evidence type="ECO:0000313" key="7">
    <source>
        <dbReference type="EMBL" id="ARP86545.1"/>
    </source>
</evidence>